<evidence type="ECO:0000256" key="4">
    <source>
        <dbReference type="SAM" id="MobiDB-lite"/>
    </source>
</evidence>
<feature type="region of interest" description="Disordered" evidence="4">
    <location>
        <begin position="194"/>
        <end position="215"/>
    </location>
</feature>
<accession>A0A9W8WPW5</accession>
<dbReference type="InterPro" id="IPR036770">
    <property type="entry name" value="Ankyrin_rpt-contain_sf"/>
</dbReference>
<dbReference type="SUPFAM" id="SSF54695">
    <property type="entry name" value="POZ domain"/>
    <property type="match status" value="1"/>
</dbReference>
<feature type="compositionally biased region" description="Polar residues" evidence="4">
    <location>
        <begin position="1389"/>
        <end position="1400"/>
    </location>
</feature>
<gene>
    <name evidence="5" type="ORF">N0V87_010425</name>
</gene>
<dbReference type="EMBL" id="JAPEUV010000243">
    <property type="protein sequence ID" value="KAJ4329950.1"/>
    <property type="molecule type" value="Genomic_DNA"/>
</dbReference>
<keyword evidence="2" id="KW-0040">ANK repeat</keyword>
<evidence type="ECO:0000313" key="6">
    <source>
        <dbReference type="Proteomes" id="UP001140562"/>
    </source>
</evidence>
<dbReference type="Pfam" id="PF12796">
    <property type="entry name" value="Ank_2"/>
    <property type="match status" value="1"/>
</dbReference>
<feature type="region of interest" description="Disordered" evidence="4">
    <location>
        <begin position="1153"/>
        <end position="1236"/>
    </location>
</feature>
<dbReference type="Pfam" id="PF13540">
    <property type="entry name" value="RCC1_2"/>
    <property type="match status" value="1"/>
</dbReference>
<dbReference type="Gene3D" id="2.130.10.30">
    <property type="entry name" value="Regulator of chromosome condensation 1/beta-lactamase-inhibitor protein II"/>
    <property type="match status" value="1"/>
</dbReference>
<organism evidence="5 6">
    <name type="scientific">Didymella glomerata</name>
    <dbReference type="NCBI Taxonomy" id="749621"/>
    <lineage>
        <taxon>Eukaryota</taxon>
        <taxon>Fungi</taxon>
        <taxon>Dikarya</taxon>
        <taxon>Ascomycota</taxon>
        <taxon>Pezizomycotina</taxon>
        <taxon>Dothideomycetes</taxon>
        <taxon>Pleosporomycetidae</taxon>
        <taxon>Pleosporales</taxon>
        <taxon>Pleosporineae</taxon>
        <taxon>Didymellaceae</taxon>
        <taxon>Didymella</taxon>
    </lineage>
</organism>
<feature type="compositionally biased region" description="Pro residues" evidence="4">
    <location>
        <begin position="1372"/>
        <end position="1386"/>
    </location>
</feature>
<feature type="compositionally biased region" description="Basic and acidic residues" evidence="4">
    <location>
        <begin position="1547"/>
        <end position="1583"/>
    </location>
</feature>
<dbReference type="Gene3D" id="1.25.40.20">
    <property type="entry name" value="Ankyrin repeat-containing domain"/>
    <property type="match status" value="1"/>
</dbReference>
<protein>
    <submittedName>
        <fullName evidence="5">Uncharacterized protein</fullName>
    </submittedName>
</protein>
<reference evidence="5" key="1">
    <citation type="submission" date="2022-10" db="EMBL/GenBank/DDBJ databases">
        <title>Tapping the CABI collections for fungal endophytes: first genome assemblies for Collariella, Neodidymelliopsis, Ascochyta clinopodiicola, Didymella pomorum, Didymosphaeria variabile, Neocosmospora piperis and Neocucurbitaria cava.</title>
        <authorList>
            <person name="Hill R."/>
        </authorList>
    </citation>
    <scope>NUCLEOTIDE SEQUENCE</scope>
    <source>
        <strain evidence="5">IMI 360193</strain>
    </source>
</reference>
<feature type="compositionally biased region" description="Low complexity" evidence="4">
    <location>
        <begin position="1418"/>
        <end position="1430"/>
    </location>
</feature>
<feature type="compositionally biased region" description="Basic residues" evidence="4">
    <location>
        <begin position="1631"/>
        <end position="1641"/>
    </location>
</feature>
<dbReference type="Gene3D" id="3.30.710.10">
    <property type="entry name" value="Potassium Channel Kv1.1, Chain A"/>
    <property type="match status" value="2"/>
</dbReference>
<feature type="compositionally biased region" description="Polar residues" evidence="4">
    <location>
        <begin position="1172"/>
        <end position="1186"/>
    </location>
</feature>
<feature type="repeat" description="RCC1" evidence="3">
    <location>
        <begin position="333"/>
        <end position="386"/>
    </location>
</feature>
<feature type="region of interest" description="Disordered" evidence="4">
    <location>
        <begin position="1292"/>
        <end position="1463"/>
    </location>
</feature>
<dbReference type="SUPFAM" id="SSF48403">
    <property type="entry name" value="Ankyrin repeat"/>
    <property type="match status" value="1"/>
</dbReference>
<feature type="compositionally biased region" description="Low complexity" evidence="4">
    <location>
        <begin position="1257"/>
        <end position="1267"/>
    </location>
</feature>
<keyword evidence="1" id="KW-0677">Repeat</keyword>
<dbReference type="PANTHER" id="PTHR22872:SF2">
    <property type="entry name" value="INHIBITOR OF BRUTON TYROSINE KINASE"/>
    <property type="match status" value="1"/>
</dbReference>
<dbReference type="InterPro" id="IPR011333">
    <property type="entry name" value="SKP1/BTB/POZ_sf"/>
</dbReference>
<evidence type="ECO:0000256" key="3">
    <source>
        <dbReference type="PROSITE-ProRule" id="PRU00235"/>
    </source>
</evidence>
<dbReference type="InterPro" id="IPR002110">
    <property type="entry name" value="Ankyrin_rpt"/>
</dbReference>
<feature type="region of interest" description="Disordered" evidence="4">
    <location>
        <begin position="1254"/>
        <end position="1280"/>
    </location>
</feature>
<proteinExistence type="predicted"/>
<feature type="repeat" description="ANK" evidence="2">
    <location>
        <begin position="122"/>
        <end position="148"/>
    </location>
</feature>
<dbReference type="SUPFAM" id="SSF50985">
    <property type="entry name" value="RCC1/BLIP-II"/>
    <property type="match status" value="1"/>
</dbReference>
<sequence>MSGYLWKYYLEDDVDSFRNVVASSTQSSRAGAQKSHVGWQSGGSGAALISSPGSYNASPMLGAKGRKPVGATLTRSDINSRDSAGLTILHHAASSSAENAVEFAQVLLDHQWTDLYIQDAENGWTPLHRAFYFGNIAIARLILNRDAQDILGQGYGGFNQHARGLVKIKDKEGCGPLDLFSMTIKDRTLRPEEAPMFDSDSDDEMAHGDSGDMDDEMRKRLITPTTVLGGDEVYTFGSNKNVTLGFGDQDDRAFPERVVLRRPDHLLRRFYKEDRERHNQFWATMGVPLSDTGTQTPKGPVDLPTHIRNTPIVIQDVQMSKLHTAVLTTDPISNLYMCGHGTGGRLGIGNETTSYQFTCVEAGGLGNKKVAAVALGQNHTLAITDEGEIFTWGNNAFGQLGYSLPKPSLKDDDPISTVPLQIFGPLKREQVLGIAASRIHSVVHSSTSLYTFGKNEGQLGIVDSDARSLDMQVTPRKIAASLFSSPIAAVSAIDGASICMLENREVWVFANYGYSKLNFALDGFTSNFLKESWLTTKYDTAPNRIQKITSGGDTICAMSTSGEVFTIAVSRRSDGSQDTSTSTTNPKQIRKALSSPYRIWSSKKSHMAARDVDVDQDGSIILTTEAGTVWRRTRRATIKSANTTAAAELKPKDYKFQRVSGLTRVVAVRASAYGAYAAVRKDCDVTRNQIGVDEPGLWEDLAPLLSFYDMYNYEESSDDEEPVPRYWNRPGQSQALHKRVLKSKDLEKEVSEVLEQASMTSENTYDMLIGTTVSDVRLPVHEFIMSGRSRIFRDAMLDFRLKSSSYAIPELLTISKEGETTLIMFQGLDFLTIFDLVLYAYTDAIVDFWNVTRHAPELAFRYRSVRTELMKVASRLEMRQLEPAVRQMVNPRRSLHVDLEIAIKEASFFESGDVIVDLADGEMLLHSDIVCQRCPFFEGLFRGRAGGQWLSGRREGSAPVHIDLTNVETDLFKLVVRHLYADAGEEIFDDVTSEDLNDLLALDELLDHVMDVMSVANELMLDRLSQICQKFIGRYVNARNVCSLLTAVAPSSVAEFKDAALEYVCLSLEAVMQNGSLDELEDDLLHELNEVARENQLAYLPFARSGRAEALLFEQYPELAERIERGKRAKIDAIVLSNKYASADTPSASFRAQSLEEVSASPLRQRNRRRASNQTKNEAKSPTLTPQLKGRSSAADLMFEMSDGEDEDEARTNDIKPPRFTPGQEKLSEQVIGTPQSPWATSIKQKLPGTIEDGFISPSSLPPSALSGNRTPSQPWGTAPLASAKLDLRDIMAQTSSDQPSGLALGLAKEERERARAAQPKMSQKERKRLQQAELQGIKVEAAQPAPPTVSPWQAASYKKPSANQILAPSAATPPPQEPSPQPSPQPARATSTPQLTMRQTIAKGKGKGKGKEKEASAQDASSPSRPSASERGMSVSNTPIPVPMSVRHIPLPSHSPTSPSQHLSMMEILSLQEAEKTSIRDAAAKRSLEEIQQEQEFQQWWEAESKRAIEEEEQAKRAAERAARAAAKGRGKGRGGGAPNVAGETKPAKGRDLKKDKKPGEENKKDTKKSETANDQRKERAPKPRTPKPKVQPHVPVAEAIAAQAPNPEAPAFVPPAGPRADQSANSGRGRGRGGHHRGGRGGGGARSGRPPAPPRDVQSAPAAPAQHA</sequence>
<keyword evidence="6" id="KW-1185">Reference proteome</keyword>
<dbReference type="InterPro" id="IPR051625">
    <property type="entry name" value="Signaling_Regulatory_Domain"/>
</dbReference>
<dbReference type="PROSITE" id="PS50012">
    <property type="entry name" value="RCC1_3"/>
    <property type="match status" value="2"/>
</dbReference>
<dbReference type="InterPro" id="IPR000408">
    <property type="entry name" value="Reg_chr_condens"/>
</dbReference>
<dbReference type="PROSITE" id="PS50088">
    <property type="entry name" value="ANK_REPEAT"/>
    <property type="match status" value="1"/>
</dbReference>
<dbReference type="SMART" id="SM00248">
    <property type="entry name" value="ANK"/>
    <property type="match status" value="2"/>
</dbReference>
<comment type="caution">
    <text evidence="5">The sequence shown here is derived from an EMBL/GenBank/DDBJ whole genome shotgun (WGS) entry which is preliminary data.</text>
</comment>
<evidence type="ECO:0000256" key="2">
    <source>
        <dbReference type="PROSITE-ProRule" id="PRU00023"/>
    </source>
</evidence>
<evidence type="ECO:0000256" key="1">
    <source>
        <dbReference type="ARBA" id="ARBA00022737"/>
    </source>
</evidence>
<feature type="repeat" description="RCC1" evidence="3">
    <location>
        <begin position="387"/>
        <end position="447"/>
    </location>
</feature>
<dbReference type="OrthoDB" id="1893551at2759"/>
<dbReference type="InterPro" id="IPR009091">
    <property type="entry name" value="RCC1/BLIP-II"/>
</dbReference>
<name>A0A9W8WPW5_9PLEO</name>
<dbReference type="PANTHER" id="PTHR22872">
    <property type="entry name" value="BTK-BINDING PROTEIN-RELATED"/>
    <property type="match status" value="1"/>
</dbReference>
<dbReference type="Proteomes" id="UP001140562">
    <property type="component" value="Unassembled WGS sequence"/>
</dbReference>
<feature type="region of interest" description="Disordered" evidence="4">
    <location>
        <begin position="1512"/>
        <end position="1670"/>
    </location>
</feature>
<evidence type="ECO:0000313" key="5">
    <source>
        <dbReference type="EMBL" id="KAJ4329950.1"/>
    </source>
</evidence>
<dbReference type="PRINTS" id="PR00633">
    <property type="entry name" value="RCCNDNSATION"/>
</dbReference>
<dbReference type="PROSITE" id="PS50297">
    <property type="entry name" value="ANK_REP_REGION"/>
    <property type="match status" value="1"/>
</dbReference>
<feature type="compositionally biased region" description="Basic and acidic residues" evidence="4">
    <location>
        <begin position="1512"/>
        <end position="1524"/>
    </location>
</feature>